<name>A0ABP6N5P8_9ACTN</name>
<sequence length="208" mass="22136">MDDDEAELSPQESLRLIEQQSSAASRRLTPDPRALYVVWGIAWLVGFGALFLHHGLSGRPYAPISIGLALAVLFGMMLLAWAFTGFLLWRTGAPVRGVSQQRGMMYGFAWPIAFFTLSMIAGRFGAQLPEAEKSLLWASGSIMLVAVLYVAGAAVWNDWPMFAIGVGMAVLNAVGTAAGAGWHALLISVGGGGGLVVSGFLLSRRAPR</sequence>
<gene>
    <name evidence="2" type="ORF">GCM10010466_30160</name>
</gene>
<dbReference type="Proteomes" id="UP001500320">
    <property type="component" value="Unassembled WGS sequence"/>
</dbReference>
<keyword evidence="1" id="KW-0472">Membrane</keyword>
<protein>
    <submittedName>
        <fullName evidence="2">Uncharacterized protein</fullName>
    </submittedName>
</protein>
<feature type="transmembrane region" description="Helical" evidence="1">
    <location>
        <begin position="134"/>
        <end position="156"/>
    </location>
</feature>
<dbReference type="EMBL" id="BAAAUT010000021">
    <property type="protein sequence ID" value="GAA3137274.1"/>
    <property type="molecule type" value="Genomic_DNA"/>
</dbReference>
<proteinExistence type="predicted"/>
<comment type="caution">
    <text evidence="2">The sequence shown here is derived from an EMBL/GenBank/DDBJ whole genome shotgun (WGS) entry which is preliminary data.</text>
</comment>
<evidence type="ECO:0000256" key="1">
    <source>
        <dbReference type="SAM" id="Phobius"/>
    </source>
</evidence>
<keyword evidence="1" id="KW-0812">Transmembrane</keyword>
<keyword evidence="1" id="KW-1133">Transmembrane helix</keyword>
<reference evidence="3" key="1">
    <citation type="journal article" date="2019" name="Int. J. Syst. Evol. Microbiol.">
        <title>The Global Catalogue of Microorganisms (GCM) 10K type strain sequencing project: providing services to taxonomists for standard genome sequencing and annotation.</title>
        <authorList>
            <consortium name="The Broad Institute Genomics Platform"/>
            <consortium name="The Broad Institute Genome Sequencing Center for Infectious Disease"/>
            <person name="Wu L."/>
            <person name="Ma J."/>
        </authorList>
    </citation>
    <scope>NUCLEOTIDE SEQUENCE [LARGE SCALE GENOMIC DNA]</scope>
    <source>
        <strain evidence="3">JCM 9373</strain>
    </source>
</reference>
<keyword evidence="3" id="KW-1185">Reference proteome</keyword>
<accession>A0ABP6N5P8</accession>
<dbReference type="RefSeq" id="WP_344859856.1">
    <property type="nucleotide sequence ID" value="NZ_BAAAUT010000021.1"/>
</dbReference>
<evidence type="ECO:0000313" key="3">
    <source>
        <dbReference type="Proteomes" id="UP001500320"/>
    </source>
</evidence>
<feature type="transmembrane region" description="Helical" evidence="1">
    <location>
        <begin position="103"/>
        <end position="122"/>
    </location>
</feature>
<feature type="transmembrane region" description="Helical" evidence="1">
    <location>
        <begin position="180"/>
        <end position="202"/>
    </location>
</feature>
<feature type="transmembrane region" description="Helical" evidence="1">
    <location>
        <begin position="64"/>
        <end position="83"/>
    </location>
</feature>
<feature type="transmembrane region" description="Helical" evidence="1">
    <location>
        <begin position="34"/>
        <end position="52"/>
    </location>
</feature>
<evidence type="ECO:0000313" key="2">
    <source>
        <dbReference type="EMBL" id="GAA3137274.1"/>
    </source>
</evidence>
<organism evidence="2 3">
    <name type="scientific">Planomonospora alba</name>
    <dbReference type="NCBI Taxonomy" id="161354"/>
    <lineage>
        <taxon>Bacteria</taxon>
        <taxon>Bacillati</taxon>
        <taxon>Actinomycetota</taxon>
        <taxon>Actinomycetes</taxon>
        <taxon>Streptosporangiales</taxon>
        <taxon>Streptosporangiaceae</taxon>
        <taxon>Planomonospora</taxon>
    </lineage>
</organism>